<dbReference type="InterPro" id="IPR039537">
    <property type="entry name" value="Retrotran_Ty1/copia-like"/>
</dbReference>
<reference evidence="6" key="1">
    <citation type="journal article" date="2010" name="J. Integr. Plant Biol.">
        <title>Insights into the bamboo genome: syntenic relationships to rice and sorghum.</title>
        <authorList>
            <person name="Gui Y.J."/>
            <person name="Zhou Y."/>
            <person name="Wang Y."/>
            <person name="Wang S."/>
            <person name="Wang S.Y."/>
            <person name="Hu Y."/>
            <person name="Bo S.P."/>
            <person name="Chen H."/>
            <person name="Zhou C.P."/>
            <person name="Ma N.X."/>
            <person name="Zhang T.Z."/>
            <person name="Fan L.J."/>
        </authorList>
    </citation>
    <scope>NUCLEOTIDE SEQUENCE</scope>
    <source>
        <tissue evidence="6">Shoot</tissue>
    </source>
</reference>
<evidence type="ECO:0000256" key="1">
    <source>
        <dbReference type="ARBA" id="ARBA00022723"/>
    </source>
</evidence>
<feature type="non-terminal residue" evidence="6">
    <location>
        <position position="861"/>
    </location>
</feature>
<keyword evidence="1" id="KW-0479">Metal-binding</keyword>
<evidence type="ECO:0000313" key="6">
    <source>
        <dbReference type="EMBL" id="ADB85253.1"/>
    </source>
</evidence>
<feature type="chain" id="PRO_5003045600" evidence="4">
    <location>
        <begin position="29"/>
        <end position="861"/>
    </location>
</feature>
<dbReference type="Pfam" id="PF07727">
    <property type="entry name" value="RVT_2"/>
    <property type="match status" value="2"/>
</dbReference>
<dbReference type="Pfam" id="PF13976">
    <property type="entry name" value="gag_pre-integrs"/>
    <property type="match status" value="1"/>
</dbReference>
<dbReference type="GO" id="GO:0016787">
    <property type="term" value="F:hydrolase activity"/>
    <property type="evidence" value="ECO:0007669"/>
    <property type="project" value="UniProtKB-KW"/>
</dbReference>
<dbReference type="GO" id="GO:0003676">
    <property type="term" value="F:nucleic acid binding"/>
    <property type="evidence" value="ECO:0007669"/>
    <property type="project" value="InterPro"/>
</dbReference>
<name>D3IVB3_PHYED</name>
<proteinExistence type="predicted"/>
<feature type="domain" description="Integrase catalytic" evidence="5">
    <location>
        <begin position="443"/>
        <end position="608"/>
    </location>
</feature>
<organism evidence="6">
    <name type="scientific">Phyllostachys edulis</name>
    <name type="common">Tortoise shell bamboo</name>
    <name type="synonym">Bambusa edulis</name>
    <dbReference type="NCBI Taxonomy" id="38705"/>
    <lineage>
        <taxon>Eukaryota</taxon>
        <taxon>Viridiplantae</taxon>
        <taxon>Streptophyta</taxon>
        <taxon>Embryophyta</taxon>
        <taxon>Tracheophyta</taxon>
        <taxon>Spermatophyta</taxon>
        <taxon>Magnoliopsida</taxon>
        <taxon>Liliopsida</taxon>
        <taxon>Poales</taxon>
        <taxon>Poaceae</taxon>
        <taxon>BOP clade</taxon>
        <taxon>Bambusoideae</taxon>
        <taxon>Arundinarodae</taxon>
        <taxon>Arundinarieae</taxon>
        <taxon>Arundinariinae</taxon>
        <taxon>Phyllostachys</taxon>
    </lineage>
</organism>
<dbReference type="Pfam" id="PF14223">
    <property type="entry name" value="Retrotran_gag_2"/>
    <property type="match status" value="1"/>
</dbReference>
<dbReference type="Pfam" id="PF00665">
    <property type="entry name" value="rve"/>
    <property type="match status" value="1"/>
</dbReference>
<dbReference type="PANTHER" id="PTHR42648">
    <property type="entry name" value="TRANSPOSASE, PUTATIVE-RELATED"/>
    <property type="match status" value="1"/>
</dbReference>
<sequence>MRPPRRRQRPLLLLLTLLMRLFQYVIDAFEHWCADEARVRAILVVSVDDSIQPDIVGLRATRQIWQYLRERYQQSSDAQFFSLQRELETLHQEDSSVDDFFQALTSLWRQLDELASPLCQECHEVQKADHDRLRLYDFVCRLRPEFEPVRAQLLSRSPRPTVTETLSTLRAEELRRGLAAQFVLTVLATPFFFNYIDGFCFDYSPSSGVCFCSCFCTNWGSVQLLQELRARLPALCGAKKQNKARGVGRSKGGQGGPSSTGGQTSTSGSSQRGDSVQQFCQALVQQLSLSSAGSTSLAQTSPPAVSHVPQLTMQLLSVGQLTDLGCRVGFDSHTYFVQDRQTGTSLGTGRRRRDRQGLYILDRLHLPSASVAPITSTSTATAAATSGVFAQWHHRLGHLCGSCLSSLVRQGVLGRVPVDTSMFCQGCKLGKWLQLPYHSSESLSSRPFDLVHSDVWGPAPIISKGGHKSYVIFIDDYSRFTWIFPISNCGQFLAIYRSFATMVRTQFDSPIRTFRCDSAGEYCSGTFRQFLSEQGTLYQSSCPGARAQNGVVEHKHRHLIETARTLLLASHVPPQFWAEPVSTSVYLINMQPSTALKAPPSCFSGIHFSRRPCPPPVSSPGILPPPTSDPSNDAPCYALLDRTSLRPPDRLGFALIAHALSVTKPSSYREAAPHSEWQLAMAEELDALRRTETWDIVPTPVHACPITCKWVYKIKSRSDGTIERYKAHLVARGFQQEYGRDYDETFAPVAHMTTLDVKNAFLNGVLHEEVYMQPPPGYSVPDGYVCRLRRALYGFKQAPRAWTLLLLYVDDMLITGDDSSFITYVKMHLSEQFLMTDLGSLTYFLGIEVSSMPEGYYLFQQ</sequence>
<evidence type="ECO:0000256" key="2">
    <source>
        <dbReference type="ARBA" id="ARBA00022801"/>
    </source>
</evidence>
<dbReference type="Gene3D" id="3.30.420.10">
    <property type="entry name" value="Ribonuclease H-like superfamily/Ribonuclease H"/>
    <property type="match status" value="1"/>
</dbReference>
<dbReference type="AlphaFoldDB" id="D3IVB3"/>
<keyword evidence="4" id="KW-0732">Signal</keyword>
<dbReference type="InterPro" id="IPR025724">
    <property type="entry name" value="GAG-pre-integrase_dom"/>
</dbReference>
<dbReference type="PROSITE" id="PS50994">
    <property type="entry name" value="INTEGRASE"/>
    <property type="match status" value="1"/>
</dbReference>
<feature type="region of interest" description="Disordered" evidence="3">
    <location>
        <begin position="244"/>
        <end position="273"/>
    </location>
</feature>
<feature type="signal peptide" evidence="4">
    <location>
        <begin position="1"/>
        <end position="28"/>
    </location>
</feature>
<evidence type="ECO:0000259" key="5">
    <source>
        <dbReference type="PROSITE" id="PS50994"/>
    </source>
</evidence>
<dbReference type="GO" id="GO:0015074">
    <property type="term" value="P:DNA integration"/>
    <property type="evidence" value="ECO:0007669"/>
    <property type="project" value="InterPro"/>
</dbReference>
<dbReference type="InterPro" id="IPR012337">
    <property type="entry name" value="RNaseH-like_sf"/>
</dbReference>
<accession>D3IVB3</accession>
<keyword evidence="2" id="KW-0378">Hydrolase</keyword>
<dbReference type="InterPro" id="IPR001584">
    <property type="entry name" value="Integrase_cat-core"/>
</dbReference>
<dbReference type="SUPFAM" id="SSF53098">
    <property type="entry name" value="Ribonuclease H-like"/>
    <property type="match status" value="1"/>
</dbReference>
<dbReference type="PANTHER" id="PTHR42648:SF28">
    <property type="entry name" value="TRANSPOSON-ENCODED PROTEIN WITH RIBONUCLEASE H-LIKE AND RETROVIRUS ZINC FINGER-LIKE DOMAINS"/>
    <property type="match status" value="1"/>
</dbReference>
<feature type="compositionally biased region" description="Low complexity" evidence="3">
    <location>
        <begin position="260"/>
        <end position="273"/>
    </location>
</feature>
<dbReference type="InterPro" id="IPR036397">
    <property type="entry name" value="RNaseH_sf"/>
</dbReference>
<protein>
    <submittedName>
        <fullName evidence="6">Putative retrotransposon protein</fullName>
    </submittedName>
</protein>
<dbReference type="SUPFAM" id="SSF56672">
    <property type="entry name" value="DNA/RNA polymerases"/>
    <property type="match status" value="1"/>
</dbReference>
<feature type="compositionally biased region" description="Gly residues" evidence="3">
    <location>
        <begin position="249"/>
        <end position="259"/>
    </location>
</feature>
<evidence type="ECO:0000256" key="4">
    <source>
        <dbReference type="SAM" id="SignalP"/>
    </source>
</evidence>
<dbReference type="InterPro" id="IPR013103">
    <property type="entry name" value="RVT_2"/>
</dbReference>
<evidence type="ECO:0000256" key="3">
    <source>
        <dbReference type="SAM" id="MobiDB-lite"/>
    </source>
</evidence>
<dbReference type="GO" id="GO:0046872">
    <property type="term" value="F:metal ion binding"/>
    <property type="evidence" value="ECO:0007669"/>
    <property type="project" value="UniProtKB-KW"/>
</dbReference>
<dbReference type="EMBL" id="GQ252796">
    <property type="protein sequence ID" value="ADB85253.1"/>
    <property type="molecule type" value="Genomic_DNA"/>
</dbReference>
<dbReference type="InterPro" id="IPR043502">
    <property type="entry name" value="DNA/RNA_pol_sf"/>
</dbReference>